<dbReference type="FunFam" id="1.10.630.10:FF:000011">
    <property type="entry name" value="Cytochrome P450 83B1"/>
    <property type="match status" value="1"/>
</dbReference>
<dbReference type="AlphaFoldDB" id="A0AA38YWR8"/>
<keyword evidence="8" id="KW-1185">Reference proteome</keyword>
<keyword evidence="6" id="KW-0812">Transmembrane</keyword>
<evidence type="ECO:0000256" key="6">
    <source>
        <dbReference type="SAM" id="Phobius"/>
    </source>
</evidence>
<dbReference type="PANTHER" id="PTHR47955:SF15">
    <property type="entry name" value="CYTOCHROME P450 71A2-LIKE"/>
    <property type="match status" value="1"/>
</dbReference>
<dbReference type="Proteomes" id="UP001168098">
    <property type="component" value="Unassembled WGS sequence"/>
</dbReference>
<keyword evidence="6" id="KW-1133">Transmembrane helix</keyword>
<comment type="cofactor">
    <cofactor evidence="4">
        <name>heme</name>
        <dbReference type="ChEBI" id="CHEBI:30413"/>
    </cofactor>
</comment>
<gene>
    <name evidence="7" type="ORF">PVL29_022728</name>
</gene>
<dbReference type="GO" id="GO:0016705">
    <property type="term" value="F:oxidoreductase activity, acting on paired donors, with incorporation or reduction of molecular oxygen"/>
    <property type="evidence" value="ECO:0007669"/>
    <property type="project" value="InterPro"/>
</dbReference>
<keyword evidence="6" id="KW-0472">Membrane</keyword>
<protein>
    <submittedName>
        <fullName evidence="7">Uncharacterized protein</fullName>
    </submittedName>
</protein>
<dbReference type="CDD" id="cd11072">
    <property type="entry name" value="CYP71-like"/>
    <property type="match status" value="1"/>
</dbReference>
<organism evidence="7 8">
    <name type="scientific">Vitis rotundifolia</name>
    <name type="common">Muscadine grape</name>
    <dbReference type="NCBI Taxonomy" id="103349"/>
    <lineage>
        <taxon>Eukaryota</taxon>
        <taxon>Viridiplantae</taxon>
        <taxon>Streptophyta</taxon>
        <taxon>Embryophyta</taxon>
        <taxon>Tracheophyta</taxon>
        <taxon>Spermatophyta</taxon>
        <taxon>Magnoliopsida</taxon>
        <taxon>eudicotyledons</taxon>
        <taxon>Gunneridae</taxon>
        <taxon>Pentapetalae</taxon>
        <taxon>rosids</taxon>
        <taxon>Vitales</taxon>
        <taxon>Vitaceae</taxon>
        <taxon>Viteae</taxon>
        <taxon>Vitis</taxon>
    </lineage>
</organism>
<proteinExistence type="inferred from homology"/>
<keyword evidence="4 5" id="KW-0349">Heme</keyword>
<dbReference type="InterPro" id="IPR036396">
    <property type="entry name" value="Cyt_P450_sf"/>
</dbReference>
<name>A0AA38YWR8_VITRO</name>
<dbReference type="PRINTS" id="PR00385">
    <property type="entry name" value="P450"/>
</dbReference>
<dbReference type="InterPro" id="IPR017972">
    <property type="entry name" value="Cyt_P450_CS"/>
</dbReference>
<evidence type="ECO:0000256" key="4">
    <source>
        <dbReference type="PIRSR" id="PIRSR602401-1"/>
    </source>
</evidence>
<evidence type="ECO:0000313" key="7">
    <source>
        <dbReference type="EMBL" id="KAJ9677922.1"/>
    </source>
</evidence>
<evidence type="ECO:0000256" key="5">
    <source>
        <dbReference type="RuleBase" id="RU000461"/>
    </source>
</evidence>
<sequence length="520" mass="59055">MGSFLRLLYEENASFFLLLLPFFIFIHFLIKWLYPTTPAVTTKKLPPSPPKLPIIGNLHQLGLLPHRSLWALAQRHGPIMLLHFGRVPVVIVSAADAAREIMKTNDVIFSNRPKSSIFAKLLYDYKDVAMAPYGEYWRQMRSICVLHLLSNRRVLSFRGVREEETALLMEKISSSSSSSTPIDLSKMFLSLTNDLICRVALGRKYSGDETGRKYRDLLKEFVGLLGDFDVGDYIPWLSWVNFINGLDAKVEKVAKEFDRFLDEVVKEHVERRNRDGVDNEVKDFVDVLLGIQEDNVTGVAITGVCIKALTLDMFAAGSDTTYTVLEWAMTELLRHPQVMRQLQNEVRGIAQGKLLITEDDLDKMQYLKAVIKETLRLHPPVPLLLPRESTRGAKIMGYDIEAGTRVITNAWAIGRDPLLWDEAEEFRPERFLNSSIDFRGQDFELIPFGAGRRGCPGTLFAATAIEVVLANLVHRFDWEVGGGVGREDLDMTECTEFFSSIFIPRIMINMLLICALNFIF</sequence>
<dbReference type="InterPro" id="IPR001128">
    <property type="entry name" value="Cyt_P450"/>
</dbReference>
<dbReference type="PANTHER" id="PTHR47955">
    <property type="entry name" value="CYTOCHROME P450 FAMILY 71 PROTEIN"/>
    <property type="match status" value="1"/>
</dbReference>
<reference evidence="7 8" key="1">
    <citation type="journal article" date="2023" name="BMC Biotechnol.">
        <title>Vitis rotundifolia cv Carlos genome sequencing.</title>
        <authorList>
            <person name="Huff M."/>
            <person name="Hulse-Kemp A."/>
            <person name="Scheffler B."/>
            <person name="Youngblood R."/>
            <person name="Simpson S."/>
            <person name="Babiker E."/>
            <person name="Staton M."/>
        </authorList>
    </citation>
    <scope>NUCLEOTIDE SEQUENCE [LARGE SCALE GENOMIC DNA]</scope>
    <source>
        <tissue evidence="7">Leaf</tissue>
    </source>
</reference>
<dbReference type="PROSITE" id="PS00086">
    <property type="entry name" value="CYTOCHROME_P450"/>
    <property type="match status" value="1"/>
</dbReference>
<feature type="transmembrane region" description="Helical" evidence="6">
    <location>
        <begin position="12"/>
        <end position="34"/>
    </location>
</feature>
<evidence type="ECO:0000313" key="8">
    <source>
        <dbReference type="Proteomes" id="UP001168098"/>
    </source>
</evidence>
<accession>A0AA38YWR8</accession>
<keyword evidence="5" id="KW-0503">Monooxygenase</keyword>
<dbReference type="GO" id="GO:0004497">
    <property type="term" value="F:monooxygenase activity"/>
    <property type="evidence" value="ECO:0007669"/>
    <property type="project" value="UniProtKB-KW"/>
</dbReference>
<dbReference type="EMBL" id="JARBHA010000017">
    <property type="protein sequence ID" value="KAJ9677922.1"/>
    <property type="molecule type" value="Genomic_DNA"/>
</dbReference>
<comment type="caution">
    <text evidence="7">The sequence shown here is derived from an EMBL/GenBank/DDBJ whole genome shotgun (WGS) entry which is preliminary data.</text>
</comment>
<dbReference type="Pfam" id="PF00067">
    <property type="entry name" value="p450"/>
    <property type="match status" value="1"/>
</dbReference>
<dbReference type="PRINTS" id="PR00463">
    <property type="entry name" value="EP450I"/>
</dbReference>
<dbReference type="GO" id="GO:0020037">
    <property type="term" value="F:heme binding"/>
    <property type="evidence" value="ECO:0007669"/>
    <property type="project" value="InterPro"/>
</dbReference>
<evidence type="ECO:0000256" key="1">
    <source>
        <dbReference type="ARBA" id="ARBA00010617"/>
    </source>
</evidence>
<keyword evidence="2 4" id="KW-0479">Metal-binding</keyword>
<dbReference type="InterPro" id="IPR002401">
    <property type="entry name" value="Cyt_P450_E_grp-I"/>
</dbReference>
<dbReference type="Gene3D" id="1.10.630.10">
    <property type="entry name" value="Cytochrome P450"/>
    <property type="match status" value="1"/>
</dbReference>
<comment type="similarity">
    <text evidence="1 5">Belongs to the cytochrome P450 family.</text>
</comment>
<evidence type="ECO:0000256" key="3">
    <source>
        <dbReference type="ARBA" id="ARBA00023004"/>
    </source>
</evidence>
<dbReference type="SUPFAM" id="SSF48264">
    <property type="entry name" value="Cytochrome P450"/>
    <property type="match status" value="1"/>
</dbReference>
<keyword evidence="5" id="KW-0560">Oxidoreductase</keyword>
<keyword evidence="3 4" id="KW-0408">Iron</keyword>
<feature type="binding site" description="axial binding residue" evidence="4">
    <location>
        <position position="455"/>
    </location>
    <ligand>
        <name>heme</name>
        <dbReference type="ChEBI" id="CHEBI:30413"/>
    </ligand>
    <ligandPart>
        <name>Fe</name>
        <dbReference type="ChEBI" id="CHEBI:18248"/>
    </ligandPart>
</feature>
<dbReference type="GO" id="GO:0005506">
    <property type="term" value="F:iron ion binding"/>
    <property type="evidence" value="ECO:0007669"/>
    <property type="project" value="InterPro"/>
</dbReference>
<evidence type="ECO:0000256" key="2">
    <source>
        <dbReference type="ARBA" id="ARBA00022723"/>
    </source>
</evidence>